<feature type="region of interest" description="Disordered" evidence="1">
    <location>
        <begin position="93"/>
        <end position="112"/>
    </location>
</feature>
<dbReference type="AlphaFoldDB" id="A0A4R8QFW6"/>
<proteinExistence type="predicted"/>
<organism evidence="2 3">
    <name type="scientific">Colletotrichum spinosum</name>
    <dbReference type="NCBI Taxonomy" id="1347390"/>
    <lineage>
        <taxon>Eukaryota</taxon>
        <taxon>Fungi</taxon>
        <taxon>Dikarya</taxon>
        <taxon>Ascomycota</taxon>
        <taxon>Pezizomycotina</taxon>
        <taxon>Sordariomycetes</taxon>
        <taxon>Hypocreomycetidae</taxon>
        <taxon>Glomerellales</taxon>
        <taxon>Glomerellaceae</taxon>
        <taxon>Colletotrichum</taxon>
        <taxon>Colletotrichum orbiculare species complex</taxon>
    </lineage>
</organism>
<dbReference type="Proteomes" id="UP000295083">
    <property type="component" value="Unassembled WGS sequence"/>
</dbReference>
<evidence type="ECO:0000313" key="3">
    <source>
        <dbReference type="Proteomes" id="UP000295083"/>
    </source>
</evidence>
<gene>
    <name evidence="2" type="ORF">C8035_v007656</name>
</gene>
<evidence type="ECO:0000313" key="2">
    <source>
        <dbReference type="EMBL" id="TDZ37708.1"/>
    </source>
</evidence>
<name>A0A4R8QFW6_9PEZI</name>
<sequence>MWQDVHRPRREMSSIGSDGEDNRSPCRIPHRWGGGLRGRDLFLLGMTGMPKWDRECRLSLLKLIVSKRWLHGSKMGRSGVAEVGCGGVWYGSTTSMPPSLSLDDEEAKNVLE</sequence>
<comment type="caution">
    <text evidence="2">The sequence shown here is derived from an EMBL/GenBank/DDBJ whole genome shotgun (WGS) entry which is preliminary data.</text>
</comment>
<feature type="compositionally biased region" description="Basic and acidic residues" evidence="1">
    <location>
        <begin position="1"/>
        <end position="12"/>
    </location>
</feature>
<evidence type="ECO:0000256" key="1">
    <source>
        <dbReference type="SAM" id="MobiDB-lite"/>
    </source>
</evidence>
<protein>
    <submittedName>
        <fullName evidence="2">Uncharacterized protein</fullName>
    </submittedName>
</protein>
<accession>A0A4R8QFW6</accession>
<reference evidence="2 3" key="1">
    <citation type="submission" date="2018-11" db="EMBL/GenBank/DDBJ databases">
        <title>Genome sequence and assembly of Colletotrichum spinosum.</title>
        <authorList>
            <person name="Gan P."/>
            <person name="Shirasu K."/>
        </authorList>
    </citation>
    <scope>NUCLEOTIDE SEQUENCE [LARGE SCALE GENOMIC DNA]</scope>
    <source>
        <strain evidence="2 3">CBS 515.97</strain>
    </source>
</reference>
<keyword evidence="3" id="KW-1185">Reference proteome</keyword>
<dbReference type="EMBL" id="QAPG01000021">
    <property type="protein sequence ID" value="TDZ37708.1"/>
    <property type="molecule type" value="Genomic_DNA"/>
</dbReference>
<feature type="region of interest" description="Disordered" evidence="1">
    <location>
        <begin position="1"/>
        <end position="26"/>
    </location>
</feature>